<dbReference type="PROSITE" id="PS51257">
    <property type="entry name" value="PROKAR_LIPOPROTEIN"/>
    <property type="match status" value="1"/>
</dbReference>
<name>A0A1J5QGJ6_9ZZZZ</name>
<accession>A0A1J5QGJ6</accession>
<dbReference type="PANTHER" id="PTHR38731">
    <property type="entry name" value="LIPL45-RELATED LIPOPROTEIN-RELATED"/>
    <property type="match status" value="1"/>
</dbReference>
<dbReference type="InterPro" id="IPR006860">
    <property type="entry name" value="FecR"/>
</dbReference>
<protein>
    <submittedName>
        <fullName evidence="2">FecR protein</fullName>
    </submittedName>
</protein>
<proteinExistence type="predicted"/>
<feature type="domain" description="FecR protein" evidence="1">
    <location>
        <begin position="62"/>
        <end position="155"/>
    </location>
</feature>
<dbReference type="Pfam" id="PF04773">
    <property type="entry name" value="FecR"/>
    <property type="match status" value="1"/>
</dbReference>
<evidence type="ECO:0000259" key="1">
    <source>
        <dbReference type="Pfam" id="PF04773"/>
    </source>
</evidence>
<comment type="caution">
    <text evidence="2">The sequence shown here is derived from an EMBL/GenBank/DDBJ whole genome shotgun (WGS) entry which is preliminary data.</text>
</comment>
<reference evidence="2" key="1">
    <citation type="submission" date="2016-10" db="EMBL/GenBank/DDBJ databases">
        <title>Sequence of Gallionella enrichment culture.</title>
        <authorList>
            <person name="Poehlein A."/>
            <person name="Muehling M."/>
            <person name="Daniel R."/>
        </authorList>
    </citation>
    <scope>NUCLEOTIDE SEQUENCE</scope>
</reference>
<dbReference type="AlphaFoldDB" id="A0A1J5QGJ6"/>
<organism evidence="2">
    <name type="scientific">mine drainage metagenome</name>
    <dbReference type="NCBI Taxonomy" id="410659"/>
    <lineage>
        <taxon>unclassified sequences</taxon>
        <taxon>metagenomes</taxon>
        <taxon>ecological metagenomes</taxon>
    </lineage>
</organism>
<gene>
    <name evidence="2" type="ORF">GALL_358560</name>
</gene>
<evidence type="ECO:0000313" key="2">
    <source>
        <dbReference type="EMBL" id="OIQ82362.1"/>
    </source>
</evidence>
<dbReference type="EMBL" id="MLJW01000813">
    <property type="protein sequence ID" value="OIQ82362.1"/>
    <property type="molecule type" value="Genomic_DNA"/>
</dbReference>
<sequence length="242" mass="25802">MMKNSHRLEKSIALAIGLALACATLADTEAGQVQSLTGTLTAKSADGALRQLVQKGEVAPGDTLYTGRDSYARVHFTDGGEVTLRPNTQFLIERYSYAEPQPDKDSAGFSLLKGSLRALSGLISKRGNKDSYEMKTPVATIGIRGTEYGLQVCNNDCDDLKMADGSTPPNGLLSQVGEGQIVERNGGGELLIEMGSFGYVSNANSIPQKIAPSQALKIEVPAHVMQQLERGSPGRERRQCSG</sequence>